<evidence type="ECO:0000259" key="5">
    <source>
        <dbReference type="Pfam" id="PF00266"/>
    </source>
</evidence>
<organism evidence="6 7">
    <name type="scientific">Debaryomyces fabryi</name>
    <dbReference type="NCBI Taxonomy" id="58627"/>
    <lineage>
        <taxon>Eukaryota</taxon>
        <taxon>Fungi</taxon>
        <taxon>Dikarya</taxon>
        <taxon>Ascomycota</taxon>
        <taxon>Saccharomycotina</taxon>
        <taxon>Pichiomycetes</taxon>
        <taxon>Debaryomycetaceae</taxon>
        <taxon>Debaryomyces</taxon>
    </lineage>
</organism>
<reference evidence="6 7" key="1">
    <citation type="submission" date="2015-11" db="EMBL/GenBank/DDBJ databases">
        <title>The genome of Debaryomyces fabryi.</title>
        <authorList>
            <person name="Tafer H."/>
            <person name="Lopandic K."/>
        </authorList>
    </citation>
    <scope>NUCLEOTIDE SEQUENCE [LARGE SCALE GENOMIC DNA]</scope>
    <source>
        <strain evidence="6 7">CBS 789</strain>
    </source>
</reference>
<proteinExistence type="predicted"/>
<comment type="caution">
    <text evidence="6">The sequence shown here is derived from an EMBL/GenBank/DDBJ whole genome shotgun (WGS) entry which is preliminary data.</text>
</comment>
<dbReference type="Gene3D" id="3.40.640.10">
    <property type="entry name" value="Type I PLP-dependent aspartate aminotransferase-like (Major domain)"/>
    <property type="match status" value="1"/>
</dbReference>
<sequence>MTSARERLAMLHSHIKDNSNIRLLAEFPMLVQSERQQYLNSNFQSVPGNANSSYFASSVMRQTNKPVMSISSLKSNNRVFQCSSQQDNSEINASKSISSTTKSFSNLEFDEICTNVDKKLRLLLGNNSPCDSYILSGKESLGWDFLGSNIVKSLDDDILCISTGFYSKQFAEHLQKYVESEERKVTVLEAKIGHTVSLELIKNELTKKRYGIIVLTHTDNSTGVVTNIEEVSQLVKQISPSTLIVVDTVYSAGVEEIQVDNWGIDFTLSTYQSSIFTTEVLSYILLSSRAVLKIPEVLVNDSRSSNNNKIQLTYSEEIFQLLTTLNDSLQRLFGIDDQQDISFTISSTLQSKLLSRFSDYKLAARKLRKTLVNEENGITTISEDWSNCSNGMTVVYFPKTIESSELLRTLSEECDICLINGTHPRIASEYISIEHAGFRFSGNDIDVDKVIKIIQKCLANCK</sequence>
<dbReference type="OrthoDB" id="7403325at2759"/>
<dbReference type="InterPro" id="IPR015424">
    <property type="entry name" value="PyrdxlP-dep_Trfase"/>
</dbReference>
<accession>A0A0V1Q4K2</accession>
<dbReference type="GO" id="GO:0005777">
    <property type="term" value="C:peroxisome"/>
    <property type="evidence" value="ECO:0007669"/>
    <property type="project" value="TreeGrafter"/>
</dbReference>
<gene>
    <name evidence="6" type="ORF">AC631_00841</name>
</gene>
<dbReference type="InterPro" id="IPR000192">
    <property type="entry name" value="Aminotrans_V_dom"/>
</dbReference>
<dbReference type="GO" id="GO:0019265">
    <property type="term" value="P:glycine biosynthetic process, by transamination of glyoxylate"/>
    <property type="evidence" value="ECO:0007669"/>
    <property type="project" value="TreeGrafter"/>
</dbReference>
<dbReference type="Gene3D" id="3.90.1150.10">
    <property type="entry name" value="Aspartate Aminotransferase, domain 1"/>
    <property type="match status" value="1"/>
</dbReference>
<name>A0A0V1Q4K2_9ASCO</name>
<dbReference type="GO" id="GO:0008453">
    <property type="term" value="F:alanine-glyoxylate transaminase activity"/>
    <property type="evidence" value="ECO:0007669"/>
    <property type="project" value="TreeGrafter"/>
</dbReference>
<dbReference type="EMBL" id="LMYN01000010">
    <property type="protein sequence ID" value="KSA03356.1"/>
    <property type="molecule type" value="Genomic_DNA"/>
</dbReference>
<keyword evidence="4" id="KW-0663">Pyridoxal phosphate</keyword>
<comment type="cofactor">
    <cofactor evidence="1">
        <name>pyridoxal 5'-phosphate</name>
        <dbReference type="ChEBI" id="CHEBI:597326"/>
    </cofactor>
</comment>
<evidence type="ECO:0000256" key="3">
    <source>
        <dbReference type="ARBA" id="ARBA00022679"/>
    </source>
</evidence>
<dbReference type="PANTHER" id="PTHR21152">
    <property type="entry name" value="AMINOTRANSFERASE CLASS V"/>
    <property type="match status" value="1"/>
</dbReference>
<dbReference type="SUPFAM" id="SSF53383">
    <property type="entry name" value="PLP-dependent transferases"/>
    <property type="match status" value="1"/>
</dbReference>
<dbReference type="RefSeq" id="XP_015469458.1">
    <property type="nucleotide sequence ID" value="XM_015609671.1"/>
</dbReference>
<keyword evidence="3" id="KW-0808">Transferase</keyword>
<keyword evidence="2" id="KW-0032">Aminotransferase</keyword>
<dbReference type="GO" id="GO:0004760">
    <property type="term" value="F:L-serine-pyruvate transaminase activity"/>
    <property type="evidence" value="ECO:0007669"/>
    <property type="project" value="TreeGrafter"/>
</dbReference>
<evidence type="ECO:0000256" key="1">
    <source>
        <dbReference type="ARBA" id="ARBA00001933"/>
    </source>
</evidence>
<evidence type="ECO:0000256" key="2">
    <source>
        <dbReference type="ARBA" id="ARBA00022576"/>
    </source>
</evidence>
<feature type="domain" description="Aminotransferase class V" evidence="5">
    <location>
        <begin position="179"/>
        <end position="268"/>
    </location>
</feature>
<dbReference type="InterPro" id="IPR015422">
    <property type="entry name" value="PyrdxlP-dep_Trfase_small"/>
</dbReference>
<keyword evidence="7" id="KW-1185">Reference proteome</keyword>
<dbReference type="InterPro" id="IPR015421">
    <property type="entry name" value="PyrdxlP-dep_Trfase_major"/>
</dbReference>
<evidence type="ECO:0000313" key="7">
    <source>
        <dbReference type="Proteomes" id="UP000054251"/>
    </source>
</evidence>
<dbReference type="GeneID" id="26837850"/>
<evidence type="ECO:0000256" key="4">
    <source>
        <dbReference type="ARBA" id="ARBA00022898"/>
    </source>
</evidence>
<dbReference type="Proteomes" id="UP000054251">
    <property type="component" value="Unassembled WGS sequence"/>
</dbReference>
<evidence type="ECO:0000313" key="6">
    <source>
        <dbReference type="EMBL" id="KSA03356.1"/>
    </source>
</evidence>
<dbReference type="AlphaFoldDB" id="A0A0V1Q4K2"/>
<dbReference type="Pfam" id="PF00266">
    <property type="entry name" value="Aminotran_5"/>
    <property type="match status" value="1"/>
</dbReference>
<dbReference type="PANTHER" id="PTHR21152:SF24">
    <property type="entry name" value="ALANINE--GLYOXYLATE AMINOTRANSFERASE 1"/>
    <property type="match status" value="1"/>
</dbReference>
<protein>
    <recommendedName>
        <fullName evidence="5">Aminotransferase class V domain-containing protein</fullName>
    </recommendedName>
</protein>